<proteinExistence type="predicted"/>
<evidence type="ECO:0000313" key="2">
    <source>
        <dbReference type="Proteomes" id="UP000623010"/>
    </source>
</evidence>
<evidence type="ECO:0000313" key="1">
    <source>
        <dbReference type="EMBL" id="GHA01178.1"/>
    </source>
</evidence>
<dbReference type="AlphaFoldDB" id="A0A918RLK5"/>
<name>A0A918RLK5_9ACTN</name>
<keyword evidence="2" id="KW-1185">Reference proteome</keyword>
<dbReference type="EMBL" id="BMWH01000020">
    <property type="protein sequence ID" value="GHA01178.1"/>
    <property type="molecule type" value="Genomic_DNA"/>
</dbReference>
<dbReference type="RefSeq" id="WP_190059330.1">
    <property type="nucleotide sequence ID" value="NZ_BMWH01000020.1"/>
</dbReference>
<dbReference type="InterPro" id="IPR001387">
    <property type="entry name" value="Cro/C1-type_HTH"/>
</dbReference>
<organism evidence="1 2">
    <name type="scientific">Streptomyces echinoruber</name>
    <dbReference type="NCBI Taxonomy" id="68898"/>
    <lineage>
        <taxon>Bacteria</taxon>
        <taxon>Bacillati</taxon>
        <taxon>Actinomycetota</taxon>
        <taxon>Actinomycetes</taxon>
        <taxon>Kitasatosporales</taxon>
        <taxon>Streptomycetaceae</taxon>
        <taxon>Streptomyces</taxon>
    </lineage>
</organism>
<reference evidence="1" key="2">
    <citation type="submission" date="2020-09" db="EMBL/GenBank/DDBJ databases">
        <authorList>
            <person name="Sun Q."/>
            <person name="Ohkuma M."/>
        </authorList>
    </citation>
    <scope>NUCLEOTIDE SEQUENCE</scope>
    <source>
        <strain evidence="1">JCM 5016</strain>
    </source>
</reference>
<accession>A0A918RLK5</accession>
<sequence length="305" mass="34240">MTADTPVAHGYTLRDLEQLTRTVLRMDRWYVAGDLDERYNAVWCGIVERLLTAEELPTRRELLNAGTRANDARVLDEMRTHGRSTHVFGQPMPRFHAYWCPANPPSPETGVVERLATQQIWPRLTPRQQQALAALAALEDYQAAADHLGVTPGTYNVLVSTARRRFLAWWHEGEAPSRVWGRDGRVGRRTAATAPARKRRPATRAVVRRTGRPKRELVHGRASTYTNHGCRCGPCTQAATDDARERSHAGGTTPRRRITVSQLTHIRTRKENGETLTSIAADLGFTDSYISRLLSGKRRPAPDPI</sequence>
<dbReference type="CDD" id="cd00093">
    <property type="entry name" value="HTH_XRE"/>
    <property type="match status" value="1"/>
</dbReference>
<protein>
    <submittedName>
        <fullName evidence="1">Uncharacterized protein</fullName>
    </submittedName>
</protein>
<dbReference type="Proteomes" id="UP000623010">
    <property type="component" value="Unassembled WGS sequence"/>
</dbReference>
<comment type="caution">
    <text evidence="1">The sequence shown here is derived from an EMBL/GenBank/DDBJ whole genome shotgun (WGS) entry which is preliminary data.</text>
</comment>
<reference evidence="1" key="1">
    <citation type="journal article" date="2014" name="Int. J. Syst. Evol. Microbiol.">
        <title>Complete genome sequence of Corynebacterium casei LMG S-19264T (=DSM 44701T), isolated from a smear-ripened cheese.</title>
        <authorList>
            <consortium name="US DOE Joint Genome Institute (JGI-PGF)"/>
            <person name="Walter F."/>
            <person name="Albersmeier A."/>
            <person name="Kalinowski J."/>
            <person name="Ruckert C."/>
        </authorList>
    </citation>
    <scope>NUCLEOTIDE SEQUENCE</scope>
    <source>
        <strain evidence="1">JCM 5016</strain>
    </source>
</reference>
<gene>
    <name evidence="1" type="ORF">GCM10010389_45630</name>
</gene>